<sequence>MAAISEIFHQIFCDKEQFAQYMAAMAQHQEVEFFARQGCTVTQEELEAYWQQWQNPPSYHPAVKPLWQCPPFSEADFFACLSQCGCSAQQLGEEEQVLHFID</sequence>
<evidence type="ECO:0000313" key="2">
    <source>
        <dbReference type="Proteomes" id="UP000886749"/>
    </source>
</evidence>
<organism evidence="1 2">
    <name type="scientific">Candidatus Egerieicola pullicola</name>
    <dbReference type="NCBI Taxonomy" id="2840775"/>
    <lineage>
        <taxon>Bacteria</taxon>
        <taxon>Bacillati</taxon>
        <taxon>Bacillota</taxon>
        <taxon>Clostridia</taxon>
        <taxon>Eubacteriales</taxon>
        <taxon>Oscillospiraceae</taxon>
        <taxon>Oscillospiraceae incertae sedis</taxon>
        <taxon>Candidatus Egerieicola</taxon>
    </lineage>
</organism>
<evidence type="ECO:0000313" key="1">
    <source>
        <dbReference type="EMBL" id="HIR41457.1"/>
    </source>
</evidence>
<protein>
    <submittedName>
        <fullName evidence="1">Uncharacterized protein</fullName>
    </submittedName>
</protein>
<name>A0A9D1AJP5_9FIRM</name>
<reference evidence="1" key="2">
    <citation type="journal article" date="2021" name="PeerJ">
        <title>Extensive microbial diversity within the chicken gut microbiome revealed by metagenomics and culture.</title>
        <authorList>
            <person name="Gilroy R."/>
            <person name="Ravi A."/>
            <person name="Getino M."/>
            <person name="Pursley I."/>
            <person name="Horton D.L."/>
            <person name="Alikhan N.F."/>
            <person name="Baker D."/>
            <person name="Gharbi K."/>
            <person name="Hall N."/>
            <person name="Watson M."/>
            <person name="Adriaenssens E.M."/>
            <person name="Foster-Nyarko E."/>
            <person name="Jarju S."/>
            <person name="Secka A."/>
            <person name="Antonio M."/>
            <person name="Oren A."/>
            <person name="Chaudhuri R.R."/>
            <person name="La Ragione R."/>
            <person name="Hildebrand F."/>
            <person name="Pallen M.J."/>
        </authorList>
    </citation>
    <scope>NUCLEOTIDE SEQUENCE</scope>
    <source>
        <strain evidence="1">CHK184-25365</strain>
    </source>
</reference>
<accession>A0A9D1AJP5</accession>
<dbReference type="Proteomes" id="UP000886749">
    <property type="component" value="Unassembled WGS sequence"/>
</dbReference>
<dbReference type="AlphaFoldDB" id="A0A9D1AJP5"/>
<gene>
    <name evidence="1" type="ORF">IAB36_06495</name>
</gene>
<proteinExistence type="predicted"/>
<dbReference type="EMBL" id="DVGY01000149">
    <property type="protein sequence ID" value="HIR41457.1"/>
    <property type="molecule type" value="Genomic_DNA"/>
</dbReference>
<comment type="caution">
    <text evidence="1">The sequence shown here is derived from an EMBL/GenBank/DDBJ whole genome shotgun (WGS) entry which is preliminary data.</text>
</comment>
<reference evidence="1" key="1">
    <citation type="submission" date="2020-10" db="EMBL/GenBank/DDBJ databases">
        <authorList>
            <person name="Gilroy R."/>
        </authorList>
    </citation>
    <scope>NUCLEOTIDE SEQUENCE</scope>
    <source>
        <strain evidence="1">CHK184-25365</strain>
    </source>
</reference>